<dbReference type="Pfam" id="PF01501">
    <property type="entry name" value="Glyco_transf_8"/>
    <property type="match status" value="1"/>
</dbReference>
<dbReference type="EMBL" id="CP017757">
    <property type="protein sequence ID" value="AQV93167.1"/>
    <property type="molecule type" value="Genomic_DNA"/>
</dbReference>
<dbReference type="AlphaFoldDB" id="A0A1U9UL58"/>
<dbReference type="Pfam" id="PF08437">
    <property type="entry name" value="Glyco_transf_8C"/>
    <property type="match status" value="1"/>
</dbReference>
<proteinExistence type="inferred from homology"/>
<evidence type="ECO:0000256" key="8">
    <source>
        <dbReference type="ARBA" id="ARBA00022985"/>
    </source>
</evidence>
<evidence type="ECO:0000256" key="2">
    <source>
        <dbReference type="ARBA" id="ARBA00004713"/>
    </source>
</evidence>
<evidence type="ECO:0000256" key="6">
    <source>
        <dbReference type="ARBA" id="ARBA00022723"/>
    </source>
</evidence>
<gene>
    <name evidence="11" type="ORF">BJN34_04555</name>
</gene>
<comment type="similarity">
    <text evidence="3">Belongs to the glycosyltransferase 8 family.</text>
</comment>
<feature type="region of interest" description="Disordered" evidence="9">
    <location>
        <begin position="1"/>
        <end position="21"/>
    </location>
</feature>
<evidence type="ECO:0000256" key="7">
    <source>
        <dbReference type="ARBA" id="ARBA00022842"/>
    </source>
</evidence>
<keyword evidence="8" id="KW-0448">Lipopolysaccharide biosynthesis</keyword>
<evidence type="ECO:0000256" key="3">
    <source>
        <dbReference type="ARBA" id="ARBA00006351"/>
    </source>
</evidence>
<evidence type="ECO:0000313" key="11">
    <source>
        <dbReference type="EMBL" id="AQV93167.1"/>
    </source>
</evidence>
<dbReference type="GO" id="GO:0046872">
    <property type="term" value="F:metal ion binding"/>
    <property type="evidence" value="ECO:0007669"/>
    <property type="project" value="UniProtKB-KW"/>
</dbReference>
<dbReference type="SUPFAM" id="SSF53448">
    <property type="entry name" value="Nucleotide-diphospho-sugar transferases"/>
    <property type="match status" value="1"/>
</dbReference>
<dbReference type="InterPro" id="IPR029044">
    <property type="entry name" value="Nucleotide-diphossugar_trans"/>
</dbReference>
<dbReference type="Gene3D" id="3.90.550.10">
    <property type="entry name" value="Spore Coat Polysaccharide Biosynthesis Protein SpsA, Chain A"/>
    <property type="match status" value="1"/>
</dbReference>
<feature type="domain" description="Glycosyl transferase family 8 C-terminal" evidence="10">
    <location>
        <begin position="277"/>
        <end position="329"/>
    </location>
</feature>
<keyword evidence="5 11" id="KW-0808">Transferase</keyword>
<dbReference type="PANTHER" id="PTHR13778">
    <property type="entry name" value="GLYCOSYLTRANSFERASE 8 DOMAIN-CONTAINING PROTEIN"/>
    <property type="match status" value="1"/>
</dbReference>
<comment type="pathway">
    <text evidence="2">Bacterial outer membrane biogenesis; LPS core biosynthesis.</text>
</comment>
<evidence type="ECO:0000313" key="12">
    <source>
        <dbReference type="Proteomes" id="UP000189627"/>
    </source>
</evidence>
<protein>
    <submittedName>
        <fullName evidence="11">UDP-glucose--(Glucosyl) LPS alpha 1,3-glucosyltransferase WaaO</fullName>
    </submittedName>
</protein>
<reference evidence="12" key="1">
    <citation type="submission" date="2017-02" db="EMBL/GenBank/DDBJ databases">
        <title>Complete genome sequence of Cupriavidus necator strain NH9, a 3-chlorobenzoate degrader.</title>
        <authorList>
            <person name="Moriuchi R."/>
            <person name="Dohra H."/>
            <person name="Ogawa N."/>
        </authorList>
    </citation>
    <scope>NUCLEOTIDE SEQUENCE [LARGE SCALE GENOMIC DNA]</scope>
    <source>
        <strain evidence="12">NH9</strain>
    </source>
</reference>
<dbReference type="GO" id="GO:0008918">
    <property type="term" value="F:lipopolysaccharide 3-alpha-galactosyltransferase activity"/>
    <property type="evidence" value="ECO:0007669"/>
    <property type="project" value="InterPro"/>
</dbReference>
<organism evidence="11 12">
    <name type="scientific">Cupriavidus necator</name>
    <name type="common">Alcaligenes eutrophus</name>
    <name type="synonym">Ralstonia eutropha</name>
    <dbReference type="NCBI Taxonomy" id="106590"/>
    <lineage>
        <taxon>Bacteria</taxon>
        <taxon>Pseudomonadati</taxon>
        <taxon>Pseudomonadota</taxon>
        <taxon>Betaproteobacteria</taxon>
        <taxon>Burkholderiales</taxon>
        <taxon>Burkholderiaceae</taxon>
        <taxon>Cupriavidus</taxon>
    </lineage>
</organism>
<dbReference type="PANTHER" id="PTHR13778:SF47">
    <property type="entry name" value="LIPOPOLYSACCHARIDE 1,3-GALACTOSYLTRANSFERASE"/>
    <property type="match status" value="1"/>
</dbReference>
<name>A0A1U9UL58_CUPNE</name>
<dbReference type="KEGG" id="cuh:BJN34_04555"/>
<dbReference type="InterPro" id="IPR002495">
    <property type="entry name" value="Glyco_trans_8"/>
</dbReference>
<keyword evidence="6" id="KW-0479">Metal-binding</keyword>
<keyword evidence="7" id="KW-0460">Magnesium</keyword>
<evidence type="ECO:0000259" key="10">
    <source>
        <dbReference type="Pfam" id="PF08437"/>
    </source>
</evidence>
<dbReference type="InterPro" id="IPR013645">
    <property type="entry name" value="Glyco_transf_8N"/>
</dbReference>
<accession>A0A1U9UL58</accession>
<evidence type="ECO:0000256" key="9">
    <source>
        <dbReference type="SAM" id="MobiDB-lite"/>
    </source>
</evidence>
<dbReference type="CDD" id="cd04194">
    <property type="entry name" value="GT8_A4GalT_like"/>
    <property type="match status" value="1"/>
</dbReference>
<sequence>MNPQASAPALDTPPETGPNGKPSFHIAFCVDDNYFRAMGGTIGSIIDNNPGQHFTFHVLTLSASADNQRRLARLETMYPAVSTRLHVLDLGSFKQFSHFLGHSHYSLSIFTRLVIPSVLQGQTDRVLYLDADILCVSRLDELVDMDISEDIAVVVPDAPVTLQRRVAALGLKHNEYFNGGVLFINIERWLQEDITGQTMKALLESTTDMRFNDQDALNIVLNGRARYVSPRWNYLYDLIHDLNVNKFAMRPVGKAVFIHFAGSVKPWADWSGHDARKLFHKYLALSPWQDLPLDPAPRNTKEMRMHSRFMYRQGRPAESLKWYLRYLRKRVLK</sequence>
<comment type="cofactor">
    <cofactor evidence="1">
        <name>Mg(2+)</name>
        <dbReference type="ChEBI" id="CHEBI:18420"/>
    </cofactor>
</comment>
<dbReference type="InterPro" id="IPR050748">
    <property type="entry name" value="Glycosyltrans_8_dom-fam"/>
</dbReference>
<dbReference type="OrthoDB" id="5672604at2"/>
<evidence type="ECO:0000256" key="1">
    <source>
        <dbReference type="ARBA" id="ARBA00001946"/>
    </source>
</evidence>
<evidence type="ECO:0000256" key="5">
    <source>
        <dbReference type="ARBA" id="ARBA00022679"/>
    </source>
</evidence>
<keyword evidence="4" id="KW-0328">Glycosyltransferase</keyword>
<dbReference type="Proteomes" id="UP000189627">
    <property type="component" value="Chromosome 1"/>
</dbReference>
<evidence type="ECO:0000256" key="4">
    <source>
        <dbReference type="ARBA" id="ARBA00022676"/>
    </source>
</evidence>
<dbReference type="RefSeq" id="WP_078195563.1">
    <property type="nucleotide sequence ID" value="NZ_CP017757.2"/>
</dbReference>